<dbReference type="InterPro" id="IPR029063">
    <property type="entry name" value="SAM-dependent_MTases_sf"/>
</dbReference>
<evidence type="ECO:0000313" key="2">
    <source>
        <dbReference type="Proteomes" id="UP000033393"/>
    </source>
</evidence>
<name>A0A0F0GW97_LENAE</name>
<evidence type="ECO:0000313" key="1">
    <source>
        <dbReference type="EMBL" id="KJK46287.1"/>
    </source>
</evidence>
<keyword evidence="2" id="KW-1185">Reference proteome</keyword>
<sequence length="350" mass="38311">MPERSGRTRMPWNHRPVAYPRVARKPSATDQLDLVSLAAVAAALRLRSGAVRSIGDTTRTLGVIPRHEWLVRRWLGALARCGVVELDGDTYRVRGEVPGTGAEDLDVLHVQSRIPEEVARLHGRALRHLPELLRDEVTAAELLAPESTVHGALAGEGLSLFTQQLDEGCADLVALAAGTRRHRTRVVELGCGTGRLTTAVLRESPDLTEHYRFTDIGYQPLRSETLDVDEDFVAQGFADATADIVLAGHTLHHAANIGQTLARIRNLLAPGGELLFTTPAEDDPVSLTSTHFLHSRQRLAAAFRDGVIFPAMVVWRNALYAAGFTVKVEFSVGARTSVRHHLFHAVRENV</sequence>
<dbReference type="CDD" id="cd02440">
    <property type="entry name" value="AdoMet_MTases"/>
    <property type="match status" value="1"/>
</dbReference>
<gene>
    <name evidence="1" type="ORF">UK23_23945</name>
</gene>
<dbReference type="AlphaFoldDB" id="A0A0F0GW97"/>
<protein>
    <recommendedName>
        <fullName evidence="3">Methyltransferase type 12 domain-containing protein</fullName>
    </recommendedName>
</protein>
<dbReference type="PATRIC" id="fig|68170.10.peg.6038"/>
<dbReference type="OrthoDB" id="2472181at2"/>
<accession>A0A0F0GW97</accession>
<dbReference type="Gene3D" id="3.40.50.150">
    <property type="entry name" value="Vaccinia Virus protein VP39"/>
    <property type="match status" value="1"/>
</dbReference>
<dbReference type="Pfam" id="PF13489">
    <property type="entry name" value="Methyltransf_23"/>
    <property type="match status" value="1"/>
</dbReference>
<evidence type="ECO:0008006" key="3">
    <source>
        <dbReference type="Google" id="ProtNLM"/>
    </source>
</evidence>
<proteinExistence type="predicted"/>
<comment type="caution">
    <text evidence="1">The sequence shown here is derived from an EMBL/GenBank/DDBJ whole genome shotgun (WGS) entry which is preliminary data.</text>
</comment>
<dbReference type="SUPFAM" id="SSF53335">
    <property type="entry name" value="S-adenosyl-L-methionine-dependent methyltransferases"/>
    <property type="match status" value="1"/>
</dbReference>
<reference evidence="1 2" key="1">
    <citation type="submission" date="2015-02" db="EMBL/GenBank/DDBJ databases">
        <authorList>
            <person name="Ju K.-S."/>
            <person name="Doroghazi J.R."/>
            <person name="Metcalf W."/>
        </authorList>
    </citation>
    <scope>NUCLEOTIDE SEQUENCE [LARGE SCALE GENOMIC DNA]</scope>
    <source>
        <strain evidence="1 2">NRRL B-16140</strain>
    </source>
</reference>
<organism evidence="1 2">
    <name type="scientific">Lentzea aerocolonigenes</name>
    <name type="common">Lechevalieria aerocolonigenes</name>
    <name type="synonym">Saccharothrix aerocolonigenes</name>
    <dbReference type="NCBI Taxonomy" id="68170"/>
    <lineage>
        <taxon>Bacteria</taxon>
        <taxon>Bacillati</taxon>
        <taxon>Actinomycetota</taxon>
        <taxon>Actinomycetes</taxon>
        <taxon>Pseudonocardiales</taxon>
        <taxon>Pseudonocardiaceae</taxon>
        <taxon>Lentzea</taxon>
    </lineage>
</organism>
<dbReference type="Proteomes" id="UP000033393">
    <property type="component" value="Unassembled WGS sequence"/>
</dbReference>
<dbReference type="EMBL" id="JYJG01000174">
    <property type="protein sequence ID" value="KJK46287.1"/>
    <property type="molecule type" value="Genomic_DNA"/>
</dbReference>